<dbReference type="GO" id="GO:0046872">
    <property type="term" value="F:metal ion binding"/>
    <property type="evidence" value="ECO:0007669"/>
    <property type="project" value="InterPro"/>
</dbReference>
<organism evidence="2 3">
    <name type="scientific">Cinnamomum micranthum f. kanehirae</name>
    <dbReference type="NCBI Taxonomy" id="337451"/>
    <lineage>
        <taxon>Eukaryota</taxon>
        <taxon>Viridiplantae</taxon>
        <taxon>Streptophyta</taxon>
        <taxon>Embryophyta</taxon>
        <taxon>Tracheophyta</taxon>
        <taxon>Spermatophyta</taxon>
        <taxon>Magnoliopsida</taxon>
        <taxon>Magnoliidae</taxon>
        <taxon>Laurales</taxon>
        <taxon>Lauraceae</taxon>
        <taxon>Cinnamomum</taxon>
    </lineage>
</organism>
<evidence type="ECO:0000313" key="2">
    <source>
        <dbReference type="EMBL" id="RWR77164.1"/>
    </source>
</evidence>
<reference evidence="2 3" key="1">
    <citation type="journal article" date="2019" name="Nat. Plants">
        <title>Stout camphor tree genome fills gaps in understanding of flowering plant genome evolution.</title>
        <authorList>
            <person name="Chaw S.M."/>
            <person name="Liu Y.C."/>
            <person name="Wu Y.W."/>
            <person name="Wang H.Y."/>
            <person name="Lin C.I."/>
            <person name="Wu C.S."/>
            <person name="Ke H.M."/>
            <person name="Chang L.Y."/>
            <person name="Hsu C.Y."/>
            <person name="Yang H.T."/>
            <person name="Sudianto E."/>
            <person name="Hsu M.H."/>
            <person name="Wu K.P."/>
            <person name="Wang L.N."/>
            <person name="Leebens-Mack J.H."/>
            <person name="Tsai I.J."/>
        </authorList>
    </citation>
    <scope>NUCLEOTIDE SEQUENCE [LARGE SCALE GENOMIC DNA]</scope>
    <source>
        <strain evidence="3">cv. Chaw 1501</strain>
        <tissue evidence="2">Young leaves</tissue>
    </source>
</reference>
<dbReference type="Proteomes" id="UP000283530">
    <property type="component" value="Unassembled WGS sequence"/>
</dbReference>
<dbReference type="STRING" id="337451.A0A3S3M4X0"/>
<protein>
    <submittedName>
        <fullName evidence="2">Protein PYRICULARIA ORYZAE RESISTANCE 21-like protein</fullName>
    </submittedName>
</protein>
<accession>A0A3S3M4X0</accession>
<dbReference type="OrthoDB" id="785270at2759"/>
<keyword evidence="3" id="KW-1185">Reference proteome</keyword>
<sequence>MDKLAPRGPLDPRTMSRGQNPGHVERLLTFSHSISTLSHSSIICGVQILVYHSTSLSTMADKISTLILTVDLECRRCYKKIRRVIAQFPEIQSQIFEETNNKVIVSGHFDPEKLSRKLCCKACKYIIDIQIKLPDTTKPPGPTTTPATPSKQDSPPSKQDSPQSKPDTKPALPPPEPVLPVPGILVGPYAPMVCCRPCYEGYPEHGICTRFGYERGTCTYIFFSEEDPSCSIM</sequence>
<feature type="compositionally biased region" description="Low complexity" evidence="1">
    <location>
        <begin position="144"/>
        <end position="165"/>
    </location>
</feature>
<dbReference type="Gene3D" id="3.30.70.100">
    <property type="match status" value="1"/>
</dbReference>
<evidence type="ECO:0000313" key="3">
    <source>
        <dbReference type="Proteomes" id="UP000283530"/>
    </source>
</evidence>
<dbReference type="SUPFAM" id="SSF55008">
    <property type="entry name" value="HMA, heavy metal-associated domain"/>
    <property type="match status" value="1"/>
</dbReference>
<dbReference type="GO" id="GO:1900150">
    <property type="term" value="P:regulation of defense response to fungus"/>
    <property type="evidence" value="ECO:0007669"/>
    <property type="project" value="InterPro"/>
</dbReference>
<proteinExistence type="predicted"/>
<dbReference type="AlphaFoldDB" id="A0A3S3M4X0"/>
<gene>
    <name evidence="2" type="ORF">CKAN_00564000</name>
</gene>
<feature type="region of interest" description="Disordered" evidence="1">
    <location>
        <begin position="134"/>
        <end position="177"/>
    </location>
</feature>
<name>A0A3S3M4X0_9MAGN</name>
<dbReference type="InterPro" id="IPR036163">
    <property type="entry name" value="HMA_dom_sf"/>
</dbReference>
<dbReference type="PANTHER" id="PTHR47488:SF7">
    <property type="entry name" value="HEAVY METAL TRANSPORT_DETOXIFICATION SUPERFAMILY PROTEIN"/>
    <property type="match status" value="1"/>
</dbReference>
<dbReference type="EMBL" id="QPKB01000002">
    <property type="protein sequence ID" value="RWR77164.1"/>
    <property type="molecule type" value="Genomic_DNA"/>
</dbReference>
<evidence type="ECO:0000256" key="1">
    <source>
        <dbReference type="SAM" id="MobiDB-lite"/>
    </source>
</evidence>
<feature type="region of interest" description="Disordered" evidence="1">
    <location>
        <begin position="1"/>
        <end position="21"/>
    </location>
</feature>
<comment type="caution">
    <text evidence="2">The sequence shown here is derived from an EMBL/GenBank/DDBJ whole genome shotgun (WGS) entry which is preliminary data.</text>
</comment>
<dbReference type="InterPro" id="IPR044169">
    <property type="entry name" value="PI21"/>
</dbReference>
<dbReference type="PANTHER" id="PTHR47488">
    <property type="entry name" value="HEAVY METAL TRANSPORT/DETOXIFICATION SUPERFAMILY PROTEIN"/>
    <property type="match status" value="1"/>
</dbReference>